<accession>A0A2T7P7H6</accession>
<sequence length="279" mass="31494">MVVIILANVRKRCHVISQPWSPHPSPSAYQWPPPSTREDGRQETAKRHDIRDKLYISSLSPARPHPGLVTSAGVHTPTRPFTVADPERHNMLRSCSRTGAWRHQVVKHSLAEAGCHGNPTGVCAMTTAQKKESVELPVNTEPAEEEVMAAGQDKWTAPELWPFCPTPRPASNDQRQCLKGREGCLHSRLRQCIRYVTNRQRMKRKSEMPVKSEDVSSRMYIVTRAASSSSSPMQVDPSDLYKAFMDTIARQTHLDSTAVHRPFYRHKSQRLACQTIDIT</sequence>
<reference evidence="2 3" key="1">
    <citation type="submission" date="2018-04" db="EMBL/GenBank/DDBJ databases">
        <title>The genome of golden apple snail Pomacea canaliculata provides insight into stress tolerance and invasive adaptation.</title>
        <authorList>
            <person name="Liu C."/>
            <person name="Liu B."/>
            <person name="Ren Y."/>
            <person name="Zhang Y."/>
            <person name="Wang H."/>
            <person name="Li S."/>
            <person name="Jiang F."/>
            <person name="Yin L."/>
            <person name="Zhang G."/>
            <person name="Qian W."/>
            <person name="Fan W."/>
        </authorList>
    </citation>
    <scope>NUCLEOTIDE SEQUENCE [LARGE SCALE GENOMIC DNA]</scope>
    <source>
        <strain evidence="2">SZHN2017</strain>
        <tissue evidence="2">Muscle</tissue>
    </source>
</reference>
<feature type="region of interest" description="Disordered" evidence="1">
    <location>
        <begin position="61"/>
        <end position="84"/>
    </location>
</feature>
<evidence type="ECO:0000313" key="3">
    <source>
        <dbReference type="Proteomes" id="UP000245119"/>
    </source>
</evidence>
<feature type="region of interest" description="Disordered" evidence="1">
    <location>
        <begin position="18"/>
        <end position="48"/>
    </location>
</feature>
<evidence type="ECO:0000256" key="1">
    <source>
        <dbReference type="SAM" id="MobiDB-lite"/>
    </source>
</evidence>
<dbReference type="EMBL" id="PZQS01000006">
    <property type="protein sequence ID" value="PVD29353.1"/>
    <property type="molecule type" value="Genomic_DNA"/>
</dbReference>
<feature type="compositionally biased region" description="Basic and acidic residues" evidence="1">
    <location>
        <begin position="36"/>
        <end position="48"/>
    </location>
</feature>
<organism evidence="2 3">
    <name type="scientific">Pomacea canaliculata</name>
    <name type="common">Golden apple snail</name>
    <dbReference type="NCBI Taxonomy" id="400727"/>
    <lineage>
        <taxon>Eukaryota</taxon>
        <taxon>Metazoa</taxon>
        <taxon>Spiralia</taxon>
        <taxon>Lophotrochozoa</taxon>
        <taxon>Mollusca</taxon>
        <taxon>Gastropoda</taxon>
        <taxon>Caenogastropoda</taxon>
        <taxon>Architaenioglossa</taxon>
        <taxon>Ampullarioidea</taxon>
        <taxon>Ampullariidae</taxon>
        <taxon>Pomacea</taxon>
    </lineage>
</organism>
<dbReference type="Proteomes" id="UP000245119">
    <property type="component" value="Linkage Group LG6"/>
</dbReference>
<feature type="compositionally biased region" description="Pro residues" evidence="1">
    <location>
        <begin position="21"/>
        <end position="35"/>
    </location>
</feature>
<gene>
    <name evidence="2" type="ORF">C0Q70_11951</name>
</gene>
<keyword evidence="3" id="KW-1185">Reference proteome</keyword>
<dbReference type="OrthoDB" id="6162695at2759"/>
<name>A0A2T7P7H6_POMCA</name>
<dbReference type="AlphaFoldDB" id="A0A2T7P7H6"/>
<proteinExistence type="predicted"/>
<protein>
    <submittedName>
        <fullName evidence="2">Uncharacterized protein</fullName>
    </submittedName>
</protein>
<comment type="caution">
    <text evidence="2">The sequence shown here is derived from an EMBL/GenBank/DDBJ whole genome shotgun (WGS) entry which is preliminary data.</text>
</comment>
<evidence type="ECO:0000313" key="2">
    <source>
        <dbReference type="EMBL" id="PVD29353.1"/>
    </source>
</evidence>